<feature type="binding site" evidence="19">
    <location>
        <position position="337"/>
    </location>
    <ligand>
        <name>Zn(2+)</name>
        <dbReference type="ChEBI" id="CHEBI:29105"/>
        <label>1</label>
    </ligand>
</feature>
<feature type="domain" description="Cytochrome b5 heme-binding" evidence="22">
    <location>
        <begin position="1"/>
        <end position="80"/>
    </location>
</feature>
<evidence type="ECO:0000256" key="21">
    <source>
        <dbReference type="SAM" id="Phobius"/>
    </source>
</evidence>
<dbReference type="PANTHER" id="PTHR12863:SF1">
    <property type="entry name" value="FATTY ACID 2-HYDROXYLASE"/>
    <property type="match status" value="1"/>
</dbReference>
<comment type="subcellular location">
    <subcellularLocation>
        <location evidence="1">Endoplasmic reticulum membrane</location>
        <topology evidence="1">Multi-pass membrane protein</topology>
    </subcellularLocation>
</comment>
<dbReference type="OrthoDB" id="2204368at2759"/>
<evidence type="ECO:0000256" key="20">
    <source>
        <dbReference type="PIRSR" id="PIRSR005149-50"/>
    </source>
</evidence>
<keyword evidence="6 20" id="KW-0349">Heme</keyword>
<protein>
    <recommendedName>
        <fullName evidence="18">Fatty acid 2-hydroxylase</fullName>
        <ecNumber evidence="18">1.-.-.-</ecNumber>
    </recommendedName>
</protein>
<dbReference type="PIRSF" id="PIRSF005149">
    <property type="entry name" value="IPC-B_HD"/>
    <property type="match status" value="1"/>
</dbReference>
<comment type="caution">
    <text evidence="23">The sequence shown here is derived from an EMBL/GenBank/DDBJ whole genome shotgun (WGS) entry which is preliminary data.</text>
</comment>
<dbReference type="Proteomes" id="UP000242188">
    <property type="component" value="Unassembled WGS sequence"/>
</dbReference>
<evidence type="ECO:0000256" key="11">
    <source>
        <dbReference type="ARBA" id="ARBA00022833"/>
    </source>
</evidence>
<dbReference type="EC" id="1.-.-.-" evidence="18"/>
<keyword evidence="16 18" id="KW-0472">Membrane</keyword>
<dbReference type="GO" id="GO:0005789">
    <property type="term" value="C:endoplasmic reticulum membrane"/>
    <property type="evidence" value="ECO:0007669"/>
    <property type="project" value="UniProtKB-SubCell"/>
</dbReference>
<keyword evidence="11 19" id="KW-0862">Zinc</keyword>
<dbReference type="STRING" id="6573.A0A210QQ70"/>
<dbReference type="PROSITE" id="PS50255">
    <property type="entry name" value="CYTOCHROME_B5_2"/>
    <property type="match status" value="1"/>
</dbReference>
<dbReference type="GO" id="GO:0080132">
    <property type="term" value="F:fatty acid 2-hydroxylase activity"/>
    <property type="evidence" value="ECO:0007669"/>
    <property type="project" value="InterPro"/>
</dbReference>
<keyword evidence="8 18" id="KW-0479">Metal-binding</keyword>
<evidence type="ECO:0000256" key="15">
    <source>
        <dbReference type="ARBA" id="ARBA00023098"/>
    </source>
</evidence>
<evidence type="ECO:0000259" key="22">
    <source>
        <dbReference type="PROSITE" id="PS50255"/>
    </source>
</evidence>
<evidence type="ECO:0000256" key="3">
    <source>
        <dbReference type="ARBA" id="ARBA00005189"/>
    </source>
</evidence>
<evidence type="ECO:0000256" key="6">
    <source>
        <dbReference type="ARBA" id="ARBA00022617"/>
    </source>
</evidence>
<keyword evidence="12 21" id="KW-1133">Transmembrane helix</keyword>
<dbReference type="GO" id="GO:0006633">
    <property type="term" value="P:fatty acid biosynthetic process"/>
    <property type="evidence" value="ECO:0007669"/>
    <property type="project" value="UniProtKB-KW"/>
</dbReference>
<comment type="function">
    <text evidence="18">Catalyzes stereospecific hydroxylation of free fatty acids at the C-2 position to produce (R)-2-hydroxy fatty acids, which are building blocks of sphingolipids and glycosphingolipids common in neural tissue and epidermis. Plays an essential role in the synthesis of galactosphingolipids of the myelin sheath. Responsible for the synthesis of sphingolipids and glycosphingolipids involved in the formation of epidermal lamellar bodies critical for skin permeability barrier. Participates in the synthesis of glycosphingolipids and a fraction of type II wax diesters in sebaceous gland, specifically regulating hair follicle homeostasis. Involved in the synthesis of sphingolipids of plasma membrane rafts, controlling lipid raft mobility and trafficking of raft-associated proteins.</text>
</comment>
<dbReference type="GO" id="GO:0020037">
    <property type="term" value="F:heme binding"/>
    <property type="evidence" value="ECO:0007669"/>
    <property type="project" value="InterPro"/>
</dbReference>
<dbReference type="InterPro" id="IPR018506">
    <property type="entry name" value="Cyt_B5_heme-BS"/>
</dbReference>
<feature type="transmembrane region" description="Helical" evidence="21">
    <location>
        <begin position="269"/>
        <end position="288"/>
    </location>
</feature>
<feature type="binding site" evidence="19">
    <location>
        <position position="256"/>
    </location>
    <ligand>
        <name>Zn(2+)</name>
        <dbReference type="ChEBI" id="CHEBI:29105"/>
        <label>1</label>
    </ligand>
</feature>
<name>A0A210QQ70_MIZYE</name>
<keyword evidence="7 21" id="KW-0812">Transmembrane</keyword>
<feature type="binding site" evidence="19">
    <location>
        <position position="259"/>
    </location>
    <ligand>
        <name>Zn(2+)</name>
        <dbReference type="ChEBI" id="CHEBI:29105"/>
        <label>1</label>
    </ligand>
</feature>
<feature type="binding site" evidence="19">
    <location>
        <position position="260"/>
    </location>
    <ligand>
        <name>Zn(2+)</name>
        <dbReference type="ChEBI" id="CHEBI:29105"/>
        <label>1</label>
    </ligand>
</feature>
<keyword evidence="15 18" id="KW-0443">Lipid metabolism</keyword>
<dbReference type="InterPro" id="IPR006694">
    <property type="entry name" value="Fatty_acid_hydroxylase"/>
</dbReference>
<feature type="binding site" evidence="19">
    <location>
        <position position="314"/>
    </location>
    <ligand>
        <name>Zn(2+)</name>
        <dbReference type="ChEBI" id="CHEBI:29105"/>
        <label>1</label>
    </ligand>
</feature>
<evidence type="ECO:0000256" key="4">
    <source>
        <dbReference type="ARBA" id="ARBA00005747"/>
    </source>
</evidence>
<feature type="binding site" evidence="19">
    <location>
        <position position="334"/>
    </location>
    <ligand>
        <name>Zn(2+)</name>
        <dbReference type="ChEBI" id="CHEBI:29105"/>
        <label>1</label>
    </ligand>
</feature>
<feature type="transmembrane region" description="Helical" evidence="21">
    <location>
        <begin position="213"/>
        <end position="232"/>
    </location>
</feature>
<feature type="transmembrane region" description="Helical" evidence="21">
    <location>
        <begin position="294"/>
        <end position="317"/>
    </location>
</feature>
<gene>
    <name evidence="23" type="ORF">KP79_PYT13847</name>
</gene>
<evidence type="ECO:0000256" key="17">
    <source>
        <dbReference type="ARBA" id="ARBA00023160"/>
    </source>
</evidence>
<comment type="cofactor">
    <cofactor evidence="20">
        <name>Fe cation</name>
        <dbReference type="ChEBI" id="CHEBI:24875"/>
    </cofactor>
</comment>
<accession>A0A210QQ70</accession>
<dbReference type="SMART" id="SM01117">
    <property type="entry name" value="Cyt-b5"/>
    <property type="match status" value="1"/>
</dbReference>
<comment type="cofactor">
    <cofactor evidence="18 19">
        <name>Zn(2+)</name>
        <dbReference type="ChEBI" id="CHEBI:29105"/>
    </cofactor>
    <text evidence="18 19">Binds 2 Zn(2+) ions per subunit that likely form a catalytic dimetal center.</text>
</comment>
<comment type="pathway">
    <text evidence="2">Sphingolipid metabolism.</text>
</comment>
<dbReference type="AlphaFoldDB" id="A0A210QQ70"/>
<reference evidence="23 24" key="1">
    <citation type="journal article" date="2017" name="Nat. Ecol. Evol.">
        <title>Scallop genome provides insights into evolution of bilaterian karyotype and development.</title>
        <authorList>
            <person name="Wang S."/>
            <person name="Zhang J."/>
            <person name="Jiao W."/>
            <person name="Li J."/>
            <person name="Xun X."/>
            <person name="Sun Y."/>
            <person name="Guo X."/>
            <person name="Huan P."/>
            <person name="Dong B."/>
            <person name="Zhang L."/>
            <person name="Hu X."/>
            <person name="Sun X."/>
            <person name="Wang J."/>
            <person name="Zhao C."/>
            <person name="Wang Y."/>
            <person name="Wang D."/>
            <person name="Huang X."/>
            <person name="Wang R."/>
            <person name="Lv J."/>
            <person name="Li Y."/>
            <person name="Zhang Z."/>
            <person name="Liu B."/>
            <person name="Lu W."/>
            <person name="Hui Y."/>
            <person name="Liang J."/>
            <person name="Zhou Z."/>
            <person name="Hou R."/>
            <person name="Li X."/>
            <person name="Liu Y."/>
            <person name="Li H."/>
            <person name="Ning X."/>
            <person name="Lin Y."/>
            <person name="Zhao L."/>
            <person name="Xing Q."/>
            <person name="Dou J."/>
            <person name="Li Y."/>
            <person name="Mao J."/>
            <person name="Guo H."/>
            <person name="Dou H."/>
            <person name="Li T."/>
            <person name="Mu C."/>
            <person name="Jiang W."/>
            <person name="Fu Q."/>
            <person name="Fu X."/>
            <person name="Miao Y."/>
            <person name="Liu J."/>
            <person name="Yu Q."/>
            <person name="Li R."/>
            <person name="Liao H."/>
            <person name="Li X."/>
            <person name="Kong Y."/>
            <person name="Jiang Z."/>
            <person name="Chourrout D."/>
            <person name="Li R."/>
            <person name="Bao Z."/>
        </authorList>
    </citation>
    <scope>NUCLEOTIDE SEQUENCE [LARGE SCALE GENOMIC DNA]</scope>
    <source>
        <strain evidence="23 24">PY_sf001</strain>
    </source>
</reference>
<evidence type="ECO:0000256" key="13">
    <source>
        <dbReference type="ARBA" id="ARBA00023002"/>
    </source>
</evidence>
<organism evidence="23 24">
    <name type="scientific">Mizuhopecten yessoensis</name>
    <name type="common">Japanese scallop</name>
    <name type="synonym">Patinopecten yessoensis</name>
    <dbReference type="NCBI Taxonomy" id="6573"/>
    <lineage>
        <taxon>Eukaryota</taxon>
        <taxon>Metazoa</taxon>
        <taxon>Spiralia</taxon>
        <taxon>Lophotrochozoa</taxon>
        <taxon>Mollusca</taxon>
        <taxon>Bivalvia</taxon>
        <taxon>Autobranchia</taxon>
        <taxon>Pteriomorphia</taxon>
        <taxon>Pectinida</taxon>
        <taxon>Pectinoidea</taxon>
        <taxon>Pectinidae</taxon>
        <taxon>Mizuhopecten</taxon>
    </lineage>
</organism>
<keyword evidence="9 18" id="KW-0256">Endoplasmic reticulum</keyword>
<evidence type="ECO:0000313" key="23">
    <source>
        <dbReference type="EMBL" id="OWF50887.1"/>
    </source>
</evidence>
<comment type="similarity">
    <text evidence="4 18">Belongs to the sterol desaturase family. SCS7 subfamily.</text>
</comment>
<comment type="pathway">
    <text evidence="3">Lipid metabolism.</text>
</comment>
<feature type="transmembrane region" description="Helical" evidence="21">
    <location>
        <begin position="162"/>
        <end position="187"/>
    </location>
</feature>
<evidence type="ECO:0000256" key="10">
    <source>
        <dbReference type="ARBA" id="ARBA00022832"/>
    </source>
</evidence>
<keyword evidence="13 18" id="KW-0560">Oxidoreductase</keyword>
<evidence type="ECO:0000256" key="19">
    <source>
        <dbReference type="PIRSR" id="PIRSR005149-1"/>
    </source>
</evidence>
<evidence type="ECO:0000256" key="16">
    <source>
        <dbReference type="ARBA" id="ARBA00023136"/>
    </source>
</evidence>
<feature type="binding site" evidence="19">
    <location>
        <position position="318"/>
    </location>
    <ligand>
        <name>Zn(2+)</name>
        <dbReference type="ChEBI" id="CHEBI:29105"/>
        <label>1</label>
    </ligand>
</feature>
<evidence type="ECO:0000256" key="2">
    <source>
        <dbReference type="ARBA" id="ARBA00004991"/>
    </source>
</evidence>
<evidence type="ECO:0000256" key="5">
    <source>
        <dbReference type="ARBA" id="ARBA00022516"/>
    </source>
</evidence>
<sequence length="364" mass="42431">MRCYSDLEVKVLAEQGQVVIINDDKVYDVTDFVERHPGGKHYLLDHVGEDVTNLMSGESPHQHTPAAMTILKKYCIGQYKHYQGKNGLKHREINGNVKNGIVKNENLSKDEHQLTTDYSDEMEKLVDWDKPMIAQVADLGDRYFEWVHYPEDKHLRLFKSDFVEYFSMCPWYVVPIYWVPVLFLFLIKSYHLLSEAPCIFPDSQYGIEVTPRYMPLIFMLGLISWTLDEYVIHRWMFHLRPPSDSRLLVTIHFLLHGQHHKTPLDKKRLVFPPVPATVLGITLYSIYATVVPHAITLSFAAGTVTGYIVYDLTHYFLHHGRPTMPYFKSLKKYHVKHHFENQQLGFGISSKLWDYPFGTLIPDC</sequence>
<evidence type="ECO:0000256" key="8">
    <source>
        <dbReference type="ARBA" id="ARBA00022723"/>
    </source>
</evidence>
<dbReference type="GO" id="GO:0005506">
    <property type="term" value="F:iron ion binding"/>
    <property type="evidence" value="ECO:0007669"/>
    <property type="project" value="UniProtKB-UniRule"/>
</dbReference>
<dbReference type="InterPro" id="IPR014430">
    <property type="entry name" value="Scs7"/>
</dbReference>
<feature type="binding site" evidence="19">
    <location>
        <position position="233"/>
    </location>
    <ligand>
        <name>Zn(2+)</name>
        <dbReference type="ChEBI" id="CHEBI:29105"/>
        <label>1</label>
    </ligand>
</feature>
<feature type="binding site" description="axial binding residue" evidence="20">
    <location>
        <position position="63"/>
    </location>
    <ligand>
        <name>heme</name>
        <dbReference type="ChEBI" id="CHEBI:30413"/>
    </ligand>
    <ligandPart>
        <name>Fe</name>
        <dbReference type="ChEBI" id="CHEBI:18248"/>
    </ligandPart>
</feature>
<dbReference type="PRINTS" id="PR00363">
    <property type="entry name" value="CYTOCHROMEB5"/>
</dbReference>
<evidence type="ECO:0000256" key="9">
    <source>
        <dbReference type="ARBA" id="ARBA00022824"/>
    </source>
</evidence>
<dbReference type="Pfam" id="PF04116">
    <property type="entry name" value="FA_hydroxylase"/>
    <property type="match status" value="1"/>
</dbReference>
<dbReference type="SUPFAM" id="SSF55856">
    <property type="entry name" value="Cytochrome b5-like heme/steroid binding domain"/>
    <property type="match status" value="1"/>
</dbReference>
<dbReference type="PANTHER" id="PTHR12863">
    <property type="entry name" value="FATTY ACID HYDROXYLASE"/>
    <property type="match status" value="1"/>
</dbReference>
<dbReference type="Gene3D" id="3.10.120.10">
    <property type="entry name" value="Cytochrome b5-like heme/steroid binding domain"/>
    <property type="match status" value="1"/>
</dbReference>
<evidence type="ECO:0000313" key="24">
    <source>
        <dbReference type="Proteomes" id="UP000242188"/>
    </source>
</evidence>
<keyword evidence="17 18" id="KW-0275">Fatty acid biosynthesis</keyword>
<keyword evidence="5 18" id="KW-0444">Lipid biosynthesis</keyword>
<dbReference type="InterPro" id="IPR001199">
    <property type="entry name" value="Cyt_B5-like_heme/steroid-bd"/>
</dbReference>
<keyword evidence="10 18" id="KW-0276">Fatty acid metabolism</keyword>
<keyword evidence="14 18" id="KW-0408">Iron</keyword>
<evidence type="ECO:0000256" key="18">
    <source>
        <dbReference type="PIRNR" id="PIRNR005149"/>
    </source>
</evidence>
<dbReference type="EMBL" id="NEDP02002420">
    <property type="protein sequence ID" value="OWF50887.1"/>
    <property type="molecule type" value="Genomic_DNA"/>
</dbReference>
<dbReference type="PROSITE" id="PS00191">
    <property type="entry name" value="CYTOCHROME_B5_1"/>
    <property type="match status" value="1"/>
</dbReference>
<keyword evidence="24" id="KW-1185">Reference proteome</keyword>
<feature type="binding site" description="axial binding residue" evidence="20">
    <location>
        <position position="36"/>
    </location>
    <ligand>
        <name>heme</name>
        <dbReference type="ChEBI" id="CHEBI:30413"/>
    </ligand>
    <ligandPart>
        <name>Fe</name>
        <dbReference type="ChEBI" id="CHEBI:18248"/>
    </ligandPart>
</feature>
<proteinExistence type="inferred from homology"/>
<evidence type="ECO:0000256" key="12">
    <source>
        <dbReference type="ARBA" id="ARBA00022989"/>
    </source>
</evidence>
<feature type="binding site" evidence="19">
    <location>
        <position position="238"/>
    </location>
    <ligand>
        <name>Zn(2+)</name>
        <dbReference type="ChEBI" id="CHEBI:29105"/>
        <label>1</label>
    </ligand>
</feature>
<dbReference type="Pfam" id="PF00173">
    <property type="entry name" value="Cyt-b5"/>
    <property type="match status" value="1"/>
</dbReference>
<evidence type="ECO:0000256" key="1">
    <source>
        <dbReference type="ARBA" id="ARBA00004477"/>
    </source>
</evidence>
<dbReference type="InterPro" id="IPR036400">
    <property type="entry name" value="Cyt_B5-like_heme/steroid_sf"/>
</dbReference>
<evidence type="ECO:0000256" key="7">
    <source>
        <dbReference type="ARBA" id="ARBA00022692"/>
    </source>
</evidence>
<feature type="binding site" evidence="19">
    <location>
        <position position="338"/>
    </location>
    <ligand>
        <name>Zn(2+)</name>
        <dbReference type="ChEBI" id="CHEBI:29105"/>
        <label>1</label>
    </ligand>
</feature>
<evidence type="ECO:0000256" key="14">
    <source>
        <dbReference type="ARBA" id="ARBA00023004"/>
    </source>
</evidence>